<dbReference type="EMBL" id="JQCR01000002">
    <property type="protein sequence ID" value="KGE20250.1"/>
    <property type="molecule type" value="Genomic_DNA"/>
</dbReference>
<evidence type="ECO:0000256" key="1">
    <source>
        <dbReference type="HAMAP-Rule" id="MF_00991"/>
    </source>
</evidence>
<dbReference type="AlphaFoldDB" id="A0A098MCH6"/>
<comment type="similarity">
    <text evidence="1">Belongs to the PNP/UDP phosphorylase family. Futalosine hydrolase subfamily.</text>
</comment>
<keyword evidence="5" id="KW-1185">Reference proteome</keyword>
<dbReference type="eggNOG" id="COG0775">
    <property type="taxonomic scope" value="Bacteria"/>
</dbReference>
<dbReference type="InterPro" id="IPR035994">
    <property type="entry name" value="Nucleoside_phosphorylase_sf"/>
</dbReference>
<reference evidence="4 5" key="1">
    <citation type="submission" date="2014-08" db="EMBL/GenBank/DDBJ databases">
        <authorList>
            <person name="den Bakker H.C."/>
        </authorList>
    </citation>
    <scope>NUCLEOTIDE SEQUENCE [LARGE SCALE GENOMIC DNA]</scope>
    <source>
        <strain evidence="4 5">DSM 18334</strain>
    </source>
</reference>
<accession>A0A098MCH6</accession>
<dbReference type="HAMAP" id="MF_00991">
    <property type="entry name" value="MqnB"/>
    <property type="match status" value="1"/>
</dbReference>
<dbReference type="GO" id="GO:0009116">
    <property type="term" value="P:nucleoside metabolic process"/>
    <property type="evidence" value="ECO:0007669"/>
    <property type="project" value="InterPro"/>
</dbReference>
<dbReference type="NCBIfam" id="NF006087">
    <property type="entry name" value="PRK08236.1"/>
    <property type="match status" value="1"/>
</dbReference>
<dbReference type="GO" id="GO:0005829">
    <property type="term" value="C:cytosol"/>
    <property type="evidence" value="ECO:0007669"/>
    <property type="project" value="TreeGrafter"/>
</dbReference>
<dbReference type="InterPro" id="IPR019963">
    <property type="entry name" value="FL_hydrolase_MqnB"/>
</dbReference>
<evidence type="ECO:0000256" key="2">
    <source>
        <dbReference type="NCBIfam" id="TIGR03664"/>
    </source>
</evidence>
<protein>
    <recommendedName>
        <fullName evidence="1 2">Futalosine hydrolase</fullName>
        <shortName evidence="1">FL hydrolase</shortName>
        <ecNumber evidence="1 2">3.2.2.26</ecNumber>
    </recommendedName>
    <alternativeName>
        <fullName evidence="1">Futalosine nucleosidase</fullName>
    </alternativeName>
    <alternativeName>
        <fullName evidence="1">Menaquinone biosynthetic enzyme MqnB</fullName>
    </alternativeName>
</protein>
<evidence type="ECO:0000313" key="5">
    <source>
        <dbReference type="Proteomes" id="UP000029734"/>
    </source>
</evidence>
<comment type="function">
    <text evidence="1">Catalyzes the hydrolysis of futalosine (FL) to dehypoxanthine futalosine (DHFL) and hypoxanthine, a step in the biosynthesis of menaquinone (MK, vitamin K2).</text>
</comment>
<dbReference type="CDD" id="cd17766">
    <property type="entry name" value="futalosine_nucleosidase_MqnB"/>
    <property type="match status" value="1"/>
</dbReference>
<comment type="pathway">
    <text evidence="1">Quinol/quinone metabolism; menaquinone biosynthesis.</text>
</comment>
<dbReference type="InterPro" id="IPR000845">
    <property type="entry name" value="Nucleoside_phosphorylase_d"/>
</dbReference>
<dbReference type="PANTHER" id="PTHR46832">
    <property type="entry name" value="5'-METHYLTHIOADENOSINE/S-ADENOSYLHOMOCYSTEINE NUCLEOSIDASE"/>
    <property type="match status" value="1"/>
</dbReference>
<dbReference type="GO" id="GO:0008782">
    <property type="term" value="F:adenosylhomocysteine nucleosidase activity"/>
    <property type="evidence" value="ECO:0007669"/>
    <property type="project" value="TreeGrafter"/>
</dbReference>
<dbReference type="GO" id="GO:0019284">
    <property type="term" value="P:L-methionine salvage from S-adenosylmethionine"/>
    <property type="evidence" value="ECO:0007669"/>
    <property type="project" value="TreeGrafter"/>
</dbReference>
<keyword evidence="1" id="KW-0378">Hydrolase</keyword>
<dbReference type="UniPathway" id="UPA00079"/>
<sequence>MTEHFRNSTGEAVEQRRVLIVTAVAAERDAVLRGLKGSDRFHVVAAGAGTAASAAGTAAALAAGSYGCVISAGIGGGFPGRAPLGSLVVASEMIAADLGAETPEGFRSAAELGFGSVSVPADPGTVQAVAAALAAAGLPVSTGPVLTVSTATGTAETAAALAARVPGAAAEAMEGHGVAVAAQALGLMALEIRAISNPVGPRDRAAWKIGDALEALTAAATILLEVL</sequence>
<name>A0A098MCH6_9BACL</name>
<dbReference type="Pfam" id="PF01048">
    <property type="entry name" value="PNP_UDP_1"/>
    <property type="match status" value="1"/>
</dbReference>
<dbReference type="GO" id="GO:0008930">
    <property type="term" value="F:methylthioadenosine nucleosidase activity"/>
    <property type="evidence" value="ECO:0007669"/>
    <property type="project" value="TreeGrafter"/>
</dbReference>
<dbReference type="RefSeq" id="WP_036652327.1">
    <property type="nucleotide sequence ID" value="NZ_JQCR01000002.1"/>
</dbReference>
<gene>
    <name evidence="1" type="primary">mqnB</name>
    <name evidence="4" type="ORF">PWYN_13595</name>
</gene>
<comment type="catalytic activity">
    <reaction evidence="1">
        <text>futalosine + H2O = dehypoxanthine futalosine + hypoxanthine</text>
        <dbReference type="Rhea" id="RHEA:25904"/>
        <dbReference type="ChEBI" id="CHEBI:15377"/>
        <dbReference type="ChEBI" id="CHEBI:17368"/>
        <dbReference type="ChEBI" id="CHEBI:58863"/>
        <dbReference type="ChEBI" id="CHEBI:58864"/>
        <dbReference type="EC" id="3.2.2.26"/>
    </reaction>
</comment>
<dbReference type="GO" id="GO:0009234">
    <property type="term" value="P:menaquinone biosynthetic process"/>
    <property type="evidence" value="ECO:0007669"/>
    <property type="project" value="UniProtKB-UniRule"/>
</dbReference>
<feature type="domain" description="Nucleoside phosphorylase" evidence="3">
    <location>
        <begin position="31"/>
        <end position="221"/>
    </location>
</feature>
<dbReference type="Proteomes" id="UP000029734">
    <property type="component" value="Unassembled WGS sequence"/>
</dbReference>
<dbReference type="Gene3D" id="3.40.50.1580">
    <property type="entry name" value="Nucleoside phosphorylase domain"/>
    <property type="match status" value="1"/>
</dbReference>
<dbReference type="SUPFAM" id="SSF53167">
    <property type="entry name" value="Purine and uridine phosphorylases"/>
    <property type="match status" value="1"/>
</dbReference>
<proteinExistence type="inferred from homology"/>
<dbReference type="PANTHER" id="PTHR46832:SF2">
    <property type="entry name" value="FUTALOSINE HYDROLASE"/>
    <property type="match status" value="1"/>
</dbReference>
<comment type="caution">
    <text evidence="4">The sequence shown here is derived from an EMBL/GenBank/DDBJ whole genome shotgun (WGS) entry which is preliminary data.</text>
</comment>
<reference evidence="4 5" key="2">
    <citation type="submission" date="2014-10" db="EMBL/GenBank/DDBJ databases">
        <title>Comparative genomics of the Paenibacillus odorifer group.</title>
        <authorList>
            <person name="Tsai Y.-C."/>
            <person name="Martin N."/>
            <person name="Korlach J."/>
            <person name="Wiedmann M."/>
        </authorList>
    </citation>
    <scope>NUCLEOTIDE SEQUENCE [LARGE SCALE GENOMIC DNA]</scope>
    <source>
        <strain evidence="4 5">DSM 18334</strain>
    </source>
</reference>
<dbReference type="EC" id="3.2.2.26" evidence="1 2"/>
<dbReference type="STRING" id="268407.PWYN_13595"/>
<organism evidence="4 5">
    <name type="scientific">Paenibacillus wynnii</name>
    <dbReference type="NCBI Taxonomy" id="268407"/>
    <lineage>
        <taxon>Bacteria</taxon>
        <taxon>Bacillati</taxon>
        <taxon>Bacillota</taxon>
        <taxon>Bacilli</taxon>
        <taxon>Bacillales</taxon>
        <taxon>Paenibacillaceae</taxon>
        <taxon>Paenibacillus</taxon>
    </lineage>
</organism>
<dbReference type="NCBIfam" id="TIGR03664">
    <property type="entry name" value="fut_nucase"/>
    <property type="match status" value="1"/>
</dbReference>
<keyword evidence="1" id="KW-0474">Menaquinone biosynthesis</keyword>
<dbReference type="OrthoDB" id="9788270at2"/>
<evidence type="ECO:0000259" key="3">
    <source>
        <dbReference type="Pfam" id="PF01048"/>
    </source>
</evidence>
<evidence type="ECO:0000313" key="4">
    <source>
        <dbReference type="EMBL" id="KGE20250.1"/>
    </source>
</evidence>